<evidence type="ECO:0000313" key="1">
    <source>
        <dbReference type="EMBL" id="KAJ1678375.1"/>
    </source>
</evidence>
<name>A0ACC1HQS4_9FUNG</name>
<reference evidence="1" key="1">
    <citation type="submission" date="2022-06" db="EMBL/GenBank/DDBJ databases">
        <title>Phylogenomic reconstructions and comparative analyses of Kickxellomycotina fungi.</title>
        <authorList>
            <person name="Reynolds N.K."/>
            <person name="Stajich J.E."/>
            <person name="Barry K."/>
            <person name="Grigoriev I.V."/>
            <person name="Crous P."/>
            <person name="Smith M.E."/>
        </authorList>
    </citation>
    <scope>NUCLEOTIDE SEQUENCE</scope>
    <source>
        <strain evidence="1">RSA 2271</strain>
    </source>
</reference>
<gene>
    <name evidence="1" type="ORF">EV182_004174</name>
</gene>
<dbReference type="Proteomes" id="UP001145114">
    <property type="component" value="Unassembled WGS sequence"/>
</dbReference>
<proteinExistence type="predicted"/>
<evidence type="ECO:0000313" key="2">
    <source>
        <dbReference type="Proteomes" id="UP001145114"/>
    </source>
</evidence>
<protein>
    <submittedName>
        <fullName evidence="1">Uncharacterized protein</fullName>
    </submittedName>
</protein>
<comment type="caution">
    <text evidence="1">The sequence shown here is derived from an EMBL/GenBank/DDBJ whole genome shotgun (WGS) entry which is preliminary data.</text>
</comment>
<sequence length="129" mass="14095">MFGHFNRPLANSAEAAIVTAGFAFWPWDGLRDAVGDSQFRSKARTALLLASLSCIIRPTSLVIWAPLALMLLLGSSRSLSQRVEFVKQAITTGAAAVLVMVTTNRIGYGEWALPLYNFYKFNVADNLGE</sequence>
<accession>A0ACC1HQS4</accession>
<feature type="non-terminal residue" evidence="1">
    <location>
        <position position="129"/>
    </location>
</feature>
<organism evidence="1 2">
    <name type="scientific">Spiromyces aspiralis</name>
    <dbReference type="NCBI Taxonomy" id="68401"/>
    <lineage>
        <taxon>Eukaryota</taxon>
        <taxon>Fungi</taxon>
        <taxon>Fungi incertae sedis</taxon>
        <taxon>Zoopagomycota</taxon>
        <taxon>Kickxellomycotina</taxon>
        <taxon>Kickxellomycetes</taxon>
        <taxon>Kickxellales</taxon>
        <taxon>Kickxellaceae</taxon>
        <taxon>Spiromyces</taxon>
    </lineage>
</organism>
<keyword evidence="2" id="KW-1185">Reference proteome</keyword>
<dbReference type="EMBL" id="JAMZIH010001227">
    <property type="protein sequence ID" value="KAJ1678375.1"/>
    <property type="molecule type" value="Genomic_DNA"/>
</dbReference>